<dbReference type="PROSITE" id="PS50181">
    <property type="entry name" value="FBOX"/>
    <property type="match status" value="1"/>
</dbReference>
<keyword evidence="1" id="KW-0833">Ubl conjugation pathway</keyword>
<dbReference type="Gene3D" id="1.20.1280.50">
    <property type="match status" value="1"/>
</dbReference>
<feature type="compositionally biased region" description="Polar residues" evidence="2">
    <location>
        <begin position="48"/>
        <end position="65"/>
    </location>
</feature>
<comment type="caution">
    <text evidence="4">The sequence shown here is derived from an EMBL/GenBank/DDBJ whole genome shotgun (WGS) entry which is preliminary data.</text>
</comment>
<dbReference type="EMBL" id="JAVHNQ010000002">
    <property type="protein sequence ID" value="KAK6355048.1"/>
    <property type="molecule type" value="Genomic_DNA"/>
</dbReference>
<gene>
    <name evidence="4" type="ORF">TWF696_004174</name>
</gene>
<dbReference type="Proteomes" id="UP001375240">
    <property type="component" value="Unassembled WGS sequence"/>
</dbReference>
<dbReference type="Pfam" id="PF19270">
    <property type="entry name" value="FBO_C"/>
    <property type="match status" value="1"/>
</dbReference>
<evidence type="ECO:0000256" key="1">
    <source>
        <dbReference type="ARBA" id="ARBA00022786"/>
    </source>
</evidence>
<evidence type="ECO:0000313" key="4">
    <source>
        <dbReference type="EMBL" id="KAK6355048.1"/>
    </source>
</evidence>
<dbReference type="GO" id="GO:0019005">
    <property type="term" value="C:SCF ubiquitin ligase complex"/>
    <property type="evidence" value="ECO:0007669"/>
    <property type="project" value="TreeGrafter"/>
</dbReference>
<dbReference type="InterPro" id="IPR001810">
    <property type="entry name" value="F-box_dom"/>
</dbReference>
<dbReference type="Pfam" id="PF12937">
    <property type="entry name" value="F-box-like"/>
    <property type="match status" value="1"/>
</dbReference>
<accession>A0AAV9V933</accession>
<evidence type="ECO:0000256" key="2">
    <source>
        <dbReference type="SAM" id="MobiDB-lite"/>
    </source>
</evidence>
<feature type="region of interest" description="Disordered" evidence="2">
    <location>
        <begin position="1"/>
        <end position="77"/>
    </location>
</feature>
<dbReference type="GO" id="GO:0005737">
    <property type="term" value="C:cytoplasm"/>
    <property type="evidence" value="ECO:0007669"/>
    <property type="project" value="TreeGrafter"/>
</dbReference>
<dbReference type="InterPro" id="IPR036047">
    <property type="entry name" value="F-box-like_dom_sf"/>
</dbReference>
<proteinExistence type="predicted"/>
<dbReference type="GO" id="GO:0031146">
    <property type="term" value="P:SCF-dependent proteasomal ubiquitin-dependent protein catabolic process"/>
    <property type="evidence" value="ECO:0007669"/>
    <property type="project" value="TreeGrafter"/>
</dbReference>
<reference evidence="4 5" key="1">
    <citation type="submission" date="2019-10" db="EMBL/GenBank/DDBJ databases">
        <authorList>
            <person name="Palmer J.M."/>
        </authorList>
    </citation>
    <scope>NUCLEOTIDE SEQUENCE [LARGE SCALE GENOMIC DNA]</scope>
    <source>
        <strain evidence="4 5">TWF696</strain>
    </source>
</reference>
<evidence type="ECO:0000313" key="5">
    <source>
        <dbReference type="Proteomes" id="UP001375240"/>
    </source>
</evidence>
<feature type="region of interest" description="Disordered" evidence="2">
    <location>
        <begin position="167"/>
        <end position="189"/>
    </location>
</feature>
<sequence length="586" mass="65748">MSNNQIKLEPPSGELTDELETFWRQWKEDLKSQKQPTVPQTKADEASSSKLQDTSKQSEAGTSTRPVEHRRRPSQARDGARFLHALHEGGHDDGIRSLDLDVKPTRVLGPGERLLTKGPMDTALEHYEAAVEQEKEGNVGESVRLYRKAFKMDASVHDQYKDKYFPRQAASAAGHSKTSESAITERKPEDQPLALLPTAQLIQTYAFLPIIPGKEINLATLKGKDSYRRRPTSPISTIPREILLHILSKLAEADLTSFVRCATVCKALCYLVYADQQSWKNVCSNTYQSMIWGVGSLWACDIKGRPLPKRLDPTQDTIDPTNAADLSSNFSTLTLYEENEDGEAAIEEAVADLPVRPYDDIEVLKYNSSYRTMFIERPRVRFNGIYISTCTYLRSGLAVNTNLTLSSAMHLVTYYRYLRFFPSGFVLTLLTPAEPADVVHAITLESYHHLTTTSNSSSTAHPTSVTTATTALNNVKNMLPGRWRMLFNPRAYNPTSTTDEPGGRIQIEAEGSGTNSRYINTLDLTLKMRPKGVAGRRGYGDRLSWNSYTSWNRLTDDRGVYSLKNDKPFYFSRVKSYEREGAASDS</sequence>
<evidence type="ECO:0000259" key="3">
    <source>
        <dbReference type="PROSITE" id="PS50181"/>
    </source>
</evidence>
<name>A0AAV9V933_9PEZI</name>
<dbReference type="InterPro" id="IPR045464">
    <property type="entry name" value="Hrt3/FBXO9_C"/>
</dbReference>
<dbReference type="PANTHER" id="PTHR12874">
    <property type="entry name" value="F-BOX ONLY PROTEIN 48-RELATED"/>
    <property type="match status" value="1"/>
</dbReference>
<dbReference type="AlphaFoldDB" id="A0AAV9V933"/>
<feature type="domain" description="F-box" evidence="3">
    <location>
        <begin position="232"/>
        <end position="282"/>
    </location>
</feature>
<organism evidence="4 5">
    <name type="scientific">Orbilia brochopaga</name>
    <dbReference type="NCBI Taxonomy" id="3140254"/>
    <lineage>
        <taxon>Eukaryota</taxon>
        <taxon>Fungi</taxon>
        <taxon>Dikarya</taxon>
        <taxon>Ascomycota</taxon>
        <taxon>Pezizomycotina</taxon>
        <taxon>Orbiliomycetes</taxon>
        <taxon>Orbiliales</taxon>
        <taxon>Orbiliaceae</taxon>
        <taxon>Orbilia</taxon>
    </lineage>
</organism>
<keyword evidence="5" id="KW-1185">Reference proteome</keyword>
<dbReference type="PANTHER" id="PTHR12874:SF9">
    <property type="entry name" value="F-BOX ONLY PROTEIN 48"/>
    <property type="match status" value="1"/>
</dbReference>
<protein>
    <recommendedName>
        <fullName evidence="3">F-box domain-containing protein</fullName>
    </recommendedName>
</protein>
<dbReference type="SUPFAM" id="SSF81383">
    <property type="entry name" value="F-box domain"/>
    <property type="match status" value="1"/>
</dbReference>